<keyword evidence="7" id="KW-1133">Transmembrane helix</keyword>
<sequence length="413" mass="46493">MGKLFVSLYAYIIISIFVLSGALEKLWPEPNGIDALPLAPQVTESLSQLAKTANGITKLKDIYQNEVISSDFVAFLPEQSADLKQGLAVPVFDGPQQVIWYLQVNDKELLKIGPYLFDANSYDSVWPFFIMLLVIGLPVAAWSYWLWRDFNQLEKACHNISAPEDLQISGDDKSALLPIKQTLMAMKARIKHLLDSQRELTSSVSHEFRTPLARLKFAIAMLEQTQSDDKSKPYFDGMQSDIQELESLVSEMLEFAKLEREKPQLNIELYDVVAQTQHFVQKLGFNHSTAIKIEANTAIQLNADPHFIGRAIQNFIGNALKYAEQQVIVTLTQTSNTIFIKVADDGPGIEQSEWENVFKPFTRLDKSRNKKIKGFGLGLAIVQKIINWHEGECYLESGPLKGACFVIALPKKP</sequence>
<evidence type="ECO:0000259" key="8">
    <source>
        <dbReference type="PROSITE" id="PS50109"/>
    </source>
</evidence>
<feature type="transmembrane region" description="Helical" evidence="7">
    <location>
        <begin position="125"/>
        <end position="147"/>
    </location>
</feature>
<accession>A0ABU8EQ21</accession>
<evidence type="ECO:0000256" key="7">
    <source>
        <dbReference type="SAM" id="Phobius"/>
    </source>
</evidence>
<dbReference type="Gene3D" id="1.10.287.130">
    <property type="match status" value="1"/>
</dbReference>
<evidence type="ECO:0000256" key="3">
    <source>
        <dbReference type="ARBA" id="ARBA00022553"/>
    </source>
</evidence>
<comment type="catalytic activity">
    <reaction evidence="1">
        <text>ATP + protein L-histidine = ADP + protein N-phospho-L-histidine.</text>
        <dbReference type="EC" id="2.7.13.3"/>
    </reaction>
</comment>
<dbReference type="InterPro" id="IPR050351">
    <property type="entry name" value="BphY/WalK/GraS-like"/>
</dbReference>
<keyword evidence="7" id="KW-0472">Membrane</keyword>
<keyword evidence="5" id="KW-0418">Kinase</keyword>
<gene>
    <name evidence="9" type="ORF">WAE96_04895</name>
</gene>
<organism evidence="9 10">
    <name type="scientific">Pseudoalteromonas spongiae</name>
    <dbReference type="NCBI Taxonomy" id="298657"/>
    <lineage>
        <taxon>Bacteria</taxon>
        <taxon>Pseudomonadati</taxon>
        <taxon>Pseudomonadota</taxon>
        <taxon>Gammaproteobacteria</taxon>
        <taxon>Alteromonadales</taxon>
        <taxon>Pseudoalteromonadaceae</taxon>
        <taxon>Pseudoalteromonas</taxon>
    </lineage>
</organism>
<dbReference type="InterPro" id="IPR036890">
    <property type="entry name" value="HATPase_C_sf"/>
</dbReference>
<dbReference type="EMBL" id="JBAWKS010000001">
    <property type="protein sequence ID" value="MEI4549053.1"/>
    <property type="molecule type" value="Genomic_DNA"/>
</dbReference>
<feature type="transmembrane region" description="Helical" evidence="7">
    <location>
        <begin position="6"/>
        <end position="23"/>
    </location>
</feature>
<dbReference type="Pfam" id="PF00512">
    <property type="entry name" value="HisKA"/>
    <property type="match status" value="1"/>
</dbReference>
<keyword evidence="4" id="KW-0808">Transferase</keyword>
<dbReference type="GO" id="GO:0005524">
    <property type="term" value="F:ATP binding"/>
    <property type="evidence" value="ECO:0007669"/>
    <property type="project" value="UniProtKB-KW"/>
</dbReference>
<proteinExistence type="predicted"/>
<evidence type="ECO:0000256" key="1">
    <source>
        <dbReference type="ARBA" id="ARBA00000085"/>
    </source>
</evidence>
<dbReference type="Gene3D" id="3.30.565.10">
    <property type="entry name" value="Histidine kinase-like ATPase, C-terminal domain"/>
    <property type="match status" value="1"/>
</dbReference>
<dbReference type="SUPFAM" id="SSF55874">
    <property type="entry name" value="ATPase domain of HSP90 chaperone/DNA topoisomerase II/histidine kinase"/>
    <property type="match status" value="1"/>
</dbReference>
<protein>
    <recommendedName>
        <fullName evidence="2">histidine kinase</fullName>
        <ecNumber evidence="2">2.7.13.3</ecNumber>
    </recommendedName>
</protein>
<dbReference type="SMART" id="SM00387">
    <property type="entry name" value="HATPase_c"/>
    <property type="match status" value="1"/>
</dbReference>
<evidence type="ECO:0000256" key="6">
    <source>
        <dbReference type="ARBA" id="ARBA00023012"/>
    </source>
</evidence>
<dbReference type="PANTHER" id="PTHR45453">
    <property type="entry name" value="PHOSPHATE REGULON SENSOR PROTEIN PHOR"/>
    <property type="match status" value="1"/>
</dbReference>
<keyword evidence="3" id="KW-0597">Phosphoprotein</keyword>
<dbReference type="Pfam" id="PF02518">
    <property type="entry name" value="HATPase_c"/>
    <property type="match status" value="1"/>
</dbReference>
<evidence type="ECO:0000313" key="10">
    <source>
        <dbReference type="Proteomes" id="UP001382455"/>
    </source>
</evidence>
<keyword evidence="9" id="KW-0547">Nucleotide-binding</keyword>
<keyword evidence="6" id="KW-0902">Two-component regulatory system</keyword>
<evidence type="ECO:0000256" key="5">
    <source>
        <dbReference type="ARBA" id="ARBA00022777"/>
    </source>
</evidence>
<reference evidence="9 10" key="1">
    <citation type="submission" date="2023-12" db="EMBL/GenBank/DDBJ databases">
        <title>Friends and Foes: Symbiotic and Algicidal bacterial influence on Karenia brevis blooms.</title>
        <authorList>
            <person name="Fei C."/>
            <person name="Mohamed A.R."/>
            <person name="Booker A."/>
            <person name="Arshad M."/>
            <person name="Klass S."/>
            <person name="Ahn S."/>
            <person name="Gilbert P.M."/>
            <person name="Heil C.A."/>
            <person name="Martinez J.M."/>
            <person name="Amin S.A."/>
        </authorList>
    </citation>
    <scope>NUCLEOTIDE SEQUENCE [LARGE SCALE GENOMIC DNA]</scope>
    <source>
        <strain evidence="9 10">CE15</strain>
    </source>
</reference>
<evidence type="ECO:0000256" key="2">
    <source>
        <dbReference type="ARBA" id="ARBA00012438"/>
    </source>
</evidence>
<dbReference type="Proteomes" id="UP001382455">
    <property type="component" value="Unassembled WGS sequence"/>
</dbReference>
<dbReference type="SUPFAM" id="SSF47384">
    <property type="entry name" value="Homodimeric domain of signal transducing histidine kinase"/>
    <property type="match status" value="1"/>
</dbReference>
<dbReference type="PROSITE" id="PS50109">
    <property type="entry name" value="HIS_KIN"/>
    <property type="match status" value="1"/>
</dbReference>
<keyword evidence="9" id="KW-0067">ATP-binding</keyword>
<dbReference type="RefSeq" id="WP_336434751.1">
    <property type="nucleotide sequence ID" value="NZ_JBAWKS010000001.1"/>
</dbReference>
<dbReference type="CDD" id="cd00082">
    <property type="entry name" value="HisKA"/>
    <property type="match status" value="1"/>
</dbReference>
<keyword evidence="7" id="KW-0812">Transmembrane</keyword>
<dbReference type="InterPro" id="IPR004358">
    <property type="entry name" value="Sig_transdc_His_kin-like_C"/>
</dbReference>
<dbReference type="PANTHER" id="PTHR45453:SF1">
    <property type="entry name" value="PHOSPHATE REGULON SENSOR PROTEIN PHOR"/>
    <property type="match status" value="1"/>
</dbReference>
<comment type="caution">
    <text evidence="9">The sequence shown here is derived from an EMBL/GenBank/DDBJ whole genome shotgun (WGS) entry which is preliminary data.</text>
</comment>
<dbReference type="EC" id="2.7.13.3" evidence="2"/>
<dbReference type="PRINTS" id="PR00344">
    <property type="entry name" value="BCTRLSENSOR"/>
</dbReference>
<evidence type="ECO:0000313" key="9">
    <source>
        <dbReference type="EMBL" id="MEI4549053.1"/>
    </source>
</evidence>
<dbReference type="InterPro" id="IPR036097">
    <property type="entry name" value="HisK_dim/P_sf"/>
</dbReference>
<dbReference type="InterPro" id="IPR003661">
    <property type="entry name" value="HisK_dim/P_dom"/>
</dbReference>
<dbReference type="SMART" id="SM00388">
    <property type="entry name" value="HisKA"/>
    <property type="match status" value="1"/>
</dbReference>
<keyword evidence="10" id="KW-1185">Reference proteome</keyword>
<name>A0ABU8EQ21_9GAMM</name>
<dbReference type="InterPro" id="IPR005467">
    <property type="entry name" value="His_kinase_dom"/>
</dbReference>
<feature type="domain" description="Histidine kinase" evidence="8">
    <location>
        <begin position="203"/>
        <end position="413"/>
    </location>
</feature>
<dbReference type="InterPro" id="IPR003594">
    <property type="entry name" value="HATPase_dom"/>
</dbReference>
<evidence type="ECO:0000256" key="4">
    <source>
        <dbReference type="ARBA" id="ARBA00022679"/>
    </source>
</evidence>